<feature type="region of interest" description="Disordered" evidence="1">
    <location>
        <begin position="84"/>
        <end position="104"/>
    </location>
</feature>
<keyword evidence="3" id="KW-1185">Reference proteome</keyword>
<comment type="caution">
    <text evidence="2">The sequence shown here is derived from an EMBL/GenBank/DDBJ whole genome shotgun (WGS) entry which is preliminary data.</text>
</comment>
<evidence type="ECO:0000313" key="2">
    <source>
        <dbReference type="EMBL" id="GAA4004444.1"/>
    </source>
</evidence>
<gene>
    <name evidence="2" type="ORF">GCM10022279_30550</name>
</gene>
<dbReference type="EMBL" id="BAABBP010000039">
    <property type="protein sequence ID" value="GAA4004444.1"/>
    <property type="molecule type" value="Genomic_DNA"/>
</dbReference>
<dbReference type="Proteomes" id="UP001501627">
    <property type="component" value="Unassembled WGS sequence"/>
</dbReference>
<evidence type="ECO:0008006" key="4">
    <source>
        <dbReference type="Google" id="ProtNLM"/>
    </source>
</evidence>
<evidence type="ECO:0000313" key="3">
    <source>
        <dbReference type="Proteomes" id="UP001501627"/>
    </source>
</evidence>
<protein>
    <recommendedName>
        <fullName evidence="4">AlpA family phage regulatory protein</fullName>
    </recommendedName>
</protein>
<dbReference type="RefSeq" id="WP_344869921.1">
    <property type="nucleotide sequence ID" value="NZ_BAABBP010000039.1"/>
</dbReference>
<reference evidence="3" key="1">
    <citation type="journal article" date="2019" name="Int. J. Syst. Evol. Microbiol.">
        <title>The Global Catalogue of Microorganisms (GCM) 10K type strain sequencing project: providing services to taxonomists for standard genome sequencing and annotation.</title>
        <authorList>
            <consortium name="The Broad Institute Genomics Platform"/>
            <consortium name="The Broad Institute Genome Sequencing Center for Infectious Disease"/>
            <person name="Wu L."/>
            <person name="Ma J."/>
        </authorList>
    </citation>
    <scope>NUCLEOTIDE SEQUENCE [LARGE SCALE GENOMIC DNA]</scope>
    <source>
        <strain evidence="3">JCM 17561</strain>
    </source>
</reference>
<evidence type="ECO:0000256" key="1">
    <source>
        <dbReference type="SAM" id="MobiDB-lite"/>
    </source>
</evidence>
<sequence>MQLPLLPEAQAGTPIVRATLDSPSAPVRVLFTEDLSRMLGKSVTTIRTFATSSKYSHLIPRPFKMPGSRRLCWYERDVLAWIESTKPAEPPPPQRPRGRPTKAEQIARQRWATTTFTQLNT</sequence>
<organism evidence="2 3">
    <name type="scientific">Comamonas faecalis</name>
    <dbReference type="NCBI Taxonomy" id="1387849"/>
    <lineage>
        <taxon>Bacteria</taxon>
        <taxon>Pseudomonadati</taxon>
        <taxon>Pseudomonadota</taxon>
        <taxon>Betaproteobacteria</taxon>
        <taxon>Burkholderiales</taxon>
        <taxon>Comamonadaceae</taxon>
        <taxon>Comamonas</taxon>
    </lineage>
</organism>
<name>A0ABP7RZU1_9BURK</name>
<accession>A0ABP7RZU1</accession>
<proteinExistence type="predicted"/>